<dbReference type="AlphaFoldDB" id="A0A562V181"/>
<dbReference type="GO" id="GO:0000976">
    <property type="term" value="F:transcription cis-regulatory region binding"/>
    <property type="evidence" value="ECO:0007669"/>
    <property type="project" value="TreeGrafter"/>
</dbReference>
<dbReference type="PANTHER" id="PTHR30055">
    <property type="entry name" value="HTH-TYPE TRANSCRIPTIONAL REGULATOR RUTR"/>
    <property type="match status" value="1"/>
</dbReference>
<evidence type="ECO:0000256" key="2">
    <source>
        <dbReference type="ARBA" id="ARBA00023125"/>
    </source>
</evidence>
<dbReference type="EMBL" id="VLLL01000006">
    <property type="protein sequence ID" value="TWJ11669.1"/>
    <property type="molecule type" value="Genomic_DNA"/>
</dbReference>
<dbReference type="RefSeq" id="WP_147138121.1">
    <property type="nucleotide sequence ID" value="NZ_BAABIJ010000002.1"/>
</dbReference>
<keyword evidence="2 4" id="KW-0238">DNA-binding</keyword>
<evidence type="ECO:0000256" key="3">
    <source>
        <dbReference type="ARBA" id="ARBA00023163"/>
    </source>
</evidence>
<dbReference type="Proteomes" id="UP000321617">
    <property type="component" value="Unassembled WGS sequence"/>
</dbReference>
<reference evidence="6 7" key="1">
    <citation type="journal article" date="2013" name="Stand. Genomic Sci.">
        <title>Genomic Encyclopedia of Type Strains, Phase I: The one thousand microbial genomes (KMG-I) project.</title>
        <authorList>
            <person name="Kyrpides N.C."/>
            <person name="Woyke T."/>
            <person name="Eisen J.A."/>
            <person name="Garrity G."/>
            <person name="Lilburn T.G."/>
            <person name="Beck B.J."/>
            <person name="Whitman W.B."/>
            <person name="Hugenholtz P."/>
            <person name="Klenk H.P."/>
        </authorList>
    </citation>
    <scope>NUCLEOTIDE SEQUENCE [LARGE SCALE GENOMIC DNA]</scope>
    <source>
        <strain evidence="6 7">DSM 45044</strain>
    </source>
</reference>
<feature type="DNA-binding region" description="H-T-H motif" evidence="4">
    <location>
        <begin position="38"/>
        <end position="57"/>
    </location>
</feature>
<evidence type="ECO:0000313" key="6">
    <source>
        <dbReference type="EMBL" id="TWJ11669.1"/>
    </source>
</evidence>
<protein>
    <submittedName>
        <fullName evidence="6">TetR family transcriptional regulator</fullName>
    </submittedName>
</protein>
<sequence>MSTGRNPGLRERTRRAVRAELSRTAMDLFTRHGYEATTVDDIAAAAGISKRSFFRYFPQKEDVVLADVELLGDEVVRGVAARPVDEAPWDSLAAVLGEWAEGILSTTAATRRLRLVEGTPALRARLHTTRDELRRRVATALCDRDGVTLDRFEAELLTAAAAAALDTASHRWSLDPDADLRGLVTRAFEVLRPAAATLE</sequence>
<dbReference type="PRINTS" id="PR00455">
    <property type="entry name" value="HTHTETR"/>
</dbReference>
<name>A0A562V181_9ACTN</name>
<dbReference type="InterPro" id="IPR041347">
    <property type="entry name" value="MftR_C"/>
</dbReference>
<dbReference type="OrthoDB" id="956698at2"/>
<feature type="domain" description="HTH tetR-type" evidence="5">
    <location>
        <begin position="15"/>
        <end position="75"/>
    </location>
</feature>
<keyword evidence="7" id="KW-1185">Reference proteome</keyword>
<dbReference type="Gene3D" id="1.10.357.10">
    <property type="entry name" value="Tetracycline Repressor, domain 2"/>
    <property type="match status" value="1"/>
</dbReference>
<dbReference type="PROSITE" id="PS50977">
    <property type="entry name" value="HTH_TETR_2"/>
    <property type="match status" value="1"/>
</dbReference>
<evidence type="ECO:0000256" key="4">
    <source>
        <dbReference type="PROSITE-ProRule" id="PRU00335"/>
    </source>
</evidence>
<proteinExistence type="predicted"/>
<dbReference type="SUPFAM" id="SSF46689">
    <property type="entry name" value="Homeodomain-like"/>
    <property type="match status" value="1"/>
</dbReference>
<keyword evidence="3" id="KW-0804">Transcription</keyword>
<comment type="caution">
    <text evidence="6">The sequence shown here is derived from an EMBL/GenBank/DDBJ whole genome shotgun (WGS) entry which is preliminary data.</text>
</comment>
<dbReference type="GO" id="GO:0003700">
    <property type="term" value="F:DNA-binding transcription factor activity"/>
    <property type="evidence" value="ECO:0007669"/>
    <property type="project" value="TreeGrafter"/>
</dbReference>
<accession>A0A562V181</accession>
<dbReference type="InterPro" id="IPR009057">
    <property type="entry name" value="Homeodomain-like_sf"/>
</dbReference>
<evidence type="ECO:0000256" key="1">
    <source>
        <dbReference type="ARBA" id="ARBA00023015"/>
    </source>
</evidence>
<keyword evidence="1" id="KW-0805">Transcription regulation</keyword>
<dbReference type="PANTHER" id="PTHR30055:SF238">
    <property type="entry name" value="MYCOFACTOCIN BIOSYNTHESIS TRANSCRIPTIONAL REGULATOR MFTR-RELATED"/>
    <property type="match status" value="1"/>
</dbReference>
<dbReference type="InterPro" id="IPR001647">
    <property type="entry name" value="HTH_TetR"/>
</dbReference>
<evidence type="ECO:0000313" key="7">
    <source>
        <dbReference type="Proteomes" id="UP000321617"/>
    </source>
</evidence>
<dbReference type="InterPro" id="IPR050109">
    <property type="entry name" value="HTH-type_TetR-like_transc_reg"/>
</dbReference>
<evidence type="ECO:0000259" key="5">
    <source>
        <dbReference type="PROSITE" id="PS50977"/>
    </source>
</evidence>
<dbReference type="Gene3D" id="1.10.10.60">
    <property type="entry name" value="Homeodomain-like"/>
    <property type="match status" value="1"/>
</dbReference>
<organism evidence="6 7">
    <name type="scientific">Stackebrandtia albiflava</name>
    <dbReference type="NCBI Taxonomy" id="406432"/>
    <lineage>
        <taxon>Bacteria</taxon>
        <taxon>Bacillati</taxon>
        <taxon>Actinomycetota</taxon>
        <taxon>Actinomycetes</taxon>
        <taxon>Glycomycetales</taxon>
        <taxon>Glycomycetaceae</taxon>
        <taxon>Stackebrandtia</taxon>
    </lineage>
</organism>
<dbReference type="Pfam" id="PF00440">
    <property type="entry name" value="TetR_N"/>
    <property type="match status" value="1"/>
</dbReference>
<gene>
    <name evidence="6" type="ORF">LX16_2396</name>
</gene>
<dbReference type="Pfam" id="PF17754">
    <property type="entry name" value="TetR_C_14"/>
    <property type="match status" value="1"/>
</dbReference>